<accession>A0A3S4JV83</accession>
<dbReference type="InterPro" id="IPR032466">
    <property type="entry name" value="Metal_Hydrolase"/>
</dbReference>
<gene>
    <name evidence="3" type="primary">ycfH</name>
    <name evidence="3" type="ORF">NCTC9419_04749</name>
</gene>
<dbReference type="PROSITE" id="PS01137">
    <property type="entry name" value="TATD_1"/>
    <property type="match status" value="1"/>
</dbReference>
<dbReference type="Pfam" id="PF01026">
    <property type="entry name" value="TatD_DNase"/>
    <property type="match status" value="1"/>
</dbReference>
<dbReference type="CDD" id="cd01310">
    <property type="entry name" value="TatD_DNAse"/>
    <property type="match status" value="1"/>
</dbReference>
<evidence type="ECO:0000313" key="4">
    <source>
        <dbReference type="Proteomes" id="UP000271603"/>
    </source>
</evidence>
<reference evidence="3 4" key="1">
    <citation type="submission" date="2018-12" db="EMBL/GenBank/DDBJ databases">
        <authorList>
            <consortium name="Pathogen Informatics"/>
        </authorList>
    </citation>
    <scope>NUCLEOTIDE SEQUENCE [LARGE SCALE GENOMIC DNA]</scope>
    <source>
        <strain evidence="3 4">NCTC9419</strain>
    </source>
</reference>
<protein>
    <submittedName>
        <fullName evidence="3">Uncharacterized deoxyribonuclease YcfH</fullName>
        <ecNumber evidence="3">3.1.21.-</ecNumber>
    </submittedName>
</protein>
<evidence type="ECO:0000256" key="1">
    <source>
        <dbReference type="ARBA" id="ARBA00009275"/>
    </source>
</evidence>
<dbReference type="PANTHER" id="PTHR46124:SF2">
    <property type="entry name" value="D-AMINOACYL-TRNA DEACYLASE"/>
    <property type="match status" value="1"/>
</dbReference>
<evidence type="ECO:0000313" key="3">
    <source>
        <dbReference type="EMBL" id="VEA73125.1"/>
    </source>
</evidence>
<dbReference type="EMBL" id="LR134155">
    <property type="protein sequence ID" value="VEA73125.1"/>
    <property type="molecule type" value="Genomic_DNA"/>
</dbReference>
<evidence type="ECO:0000256" key="2">
    <source>
        <dbReference type="ARBA" id="ARBA00022801"/>
    </source>
</evidence>
<dbReference type="SUPFAM" id="SSF51556">
    <property type="entry name" value="Metallo-dependent hydrolases"/>
    <property type="match status" value="1"/>
</dbReference>
<comment type="similarity">
    <text evidence="1">Belongs to the metallo-dependent hydrolases superfamily. TatD-type hydrolase family.</text>
</comment>
<dbReference type="EC" id="3.1.21.-" evidence="3"/>
<dbReference type="AlphaFoldDB" id="A0A3S4JV83"/>
<keyword evidence="2 3" id="KW-0378">Hydrolase</keyword>
<name>A0A3S4JV83_SERRU</name>
<dbReference type="STRING" id="61652.AXX16_3308"/>
<sequence length="233" mass="26292">MLLVDSHCHLDSLDYQALHQNVDDALAKAKARDVGYVLAVATTLPGYRSMTALIGDRPDVAFSCGVHPLNLEGGYDYAELRQLAAAEQVVALGETGLDYFYQKDNWALQQESFRQHIRIGRELNKPVIVHTRDAREDTLAILREEQVQECGGVLHCFTEDRATAEVLLDLAFISPSPALSLSVTPSSCATWRAMCRWTACWWKPTRLIWLRCRTVAKRINPLTCATWLNTWPY</sequence>
<dbReference type="InterPro" id="IPR001130">
    <property type="entry name" value="TatD-like"/>
</dbReference>
<dbReference type="InterPro" id="IPR018228">
    <property type="entry name" value="DNase_TatD-rel_CS"/>
</dbReference>
<dbReference type="PROSITE" id="PS01090">
    <property type="entry name" value="TATD_2"/>
    <property type="match status" value="1"/>
</dbReference>
<dbReference type="GO" id="GO:0005829">
    <property type="term" value="C:cytosol"/>
    <property type="evidence" value="ECO:0007669"/>
    <property type="project" value="TreeGrafter"/>
</dbReference>
<dbReference type="PANTHER" id="PTHR46124">
    <property type="entry name" value="D-AMINOACYL-TRNA DEACYLASE"/>
    <property type="match status" value="1"/>
</dbReference>
<dbReference type="GO" id="GO:0016788">
    <property type="term" value="F:hydrolase activity, acting on ester bonds"/>
    <property type="evidence" value="ECO:0007669"/>
    <property type="project" value="InterPro"/>
</dbReference>
<organism evidence="3 4">
    <name type="scientific">Serratia rubidaea</name>
    <name type="common">Serratia marinorubra</name>
    <dbReference type="NCBI Taxonomy" id="61652"/>
    <lineage>
        <taxon>Bacteria</taxon>
        <taxon>Pseudomonadati</taxon>
        <taxon>Pseudomonadota</taxon>
        <taxon>Gammaproteobacteria</taxon>
        <taxon>Enterobacterales</taxon>
        <taxon>Yersiniaceae</taxon>
        <taxon>Serratia</taxon>
    </lineage>
</organism>
<dbReference type="Proteomes" id="UP000271603">
    <property type="component" value="Chromosome"/>
</dbReference>
<proteinExistence type="inferred from homology"/>
<dbReference type="Gene3D" id="3.20.20.140">
    <property type="entry name" value="Metal-dependent hydrolases"/>
    <property type="match status" value="1"/>
</dbReference>